<sequence length="131" mass="14320">MSDVIRLARHSDARGHLVAVSSCAEVPFEIRRVFWIYGNVDDRMRAGHASATTTELLVSVAGSCRARVDGPAGAHTVELDRPDASLLVPPMTWLVLSDFSPDCVLLVLADTDYDPGSAIVSPDRFRELRSR</sequence>
<evidence type="ECO:0000259" key="1">
    <source>
        <dbReference type="Pfam" id="PF05523"/>
    </source>
</evidence>
<reference evidence="2 3" key="1">
    <citation type="submission" date="2023-11" db="EMBL/GenBank/DDBJ databases">
        <title>Genome sequence of Microbacterium rhizosphaerae KACC 19337.</title>
        <authorList>
            <person name="Choi H."/>
            <person name="Kim S."/>
            <person name="Kim Y."/>
            <person name="Kwon S.-W."/>
            <person name="Heo J."/>
        </authorList>
    </citation>
    <scope>NUCLEOTIDE SEQUENCE [LARGE SCALE GENOMIC DNA]</scope>
    <source>
        <strain evidence="2 3">KACC 19337</strain>
    </source>
</reference>
<protein>
    <submittedName>
        <fullName evidence="2">FdtA/QdtA family cupin domain-containing protein</fullName>
    </submittedName>
</protein>
<dbReference type="Pfam" id="PF05523">
    <property type="entry name" value="FdtA"/>
    <property type="match status" value="1"/>
</dbReference>
<organism evidence="2 3">
    <name type="scientific">Microbacterium rhizosphaerae</name>
    <dbReference type="NCBI Taxonomy" id="1678237"/>
    <lineage>
        <taxon>Bacteria</taxon>
        <taxon>Bacillati</taxon>
        <taxon>Actinomycetota</taxon>
        <taxon>Actinomycetes</taxon>
        <taxon>Micrococcales</taxon>
        <taxon>Microbacteriaceae</taxon>
        <taxon>Microbacterium</taxon>
    </lineage>
</organism>
<gene>
    <name evidence="2" type="ORF">SM116_08925</name>
</gene>
<proteinExistence type="predicted"/>
<name>A0ABZ0SUP9_9MICO</name>
<dbReference type="CDD" id="cd20292">
    <property type="entry name" value="cupin_QdtA-like"/>
    <property type="match status" value="1"/>
</dbReference>
<keyword evidence="3" id="KW-1185">Reference proteome</keyword>
<evidence type="ECO:0000313" key="2">
    <source>
        <dbReference type="EMBL" id="WPR91382.1"/>
    </source>
</evidence>
<feature type="domain" description="Sugar 3,4-ketoisomerase QdtA cupin" evidence="1">
    <location>
        <begin position="3"/>
        <end position="128"/>
    </location>
</feature>
<evidence type="ECO:0000313" key="3">
    <source>
        <dbReference type="Proteomes" id="UP001323798"/>
    </source>
</evidence>
<dbReference type="InterPro" id="IPR008894">
    <property type="entry name" value="QdtA_cupin_dom"/>
</dbReference>
<dbReference type="InterPro" id="IPR014710">
    <property type="entry name" value="RmlC-like_jellyroll"/>
</dbReference>
<dbReference type="Gene3D" id="2.60.120.10">
    <property type="entry name" value="Jelly Rolls"/>
    <property type="match status" value="1"/>
</dbReference>
<accession>A0ABZ0SUP9</accession>
<dbReference type="SUPFAM" id="SSF51182">
    <property type="entry name" value="RmlC-like cupins"/>
    <property type="match status" value="1"/>
</dbReference>
<dbReference type="InterPro" id="IPR011051">
    <property type="entry name" value="RmlC_Cupin_sf"/>
</dbReference>
<dbReference type="RefSeq" id="WP_320944082.1">
    <property type="nucleotide sequence ID" value="NZ_BAABEU010000010.1"/>
</dbReference>
<dbReference type="EMBL" id="CP139368">
    <property type="protein sequence ID" value="WPR91382.1"/>
    <property type="molecule type" value="Genomic_DNA"/>
</dbReference>
<dbReference type="Proteomes" id="UP001323798">
    <property type="component" value="Chromosome"/>
</dbReference>